<keyword evidence="1" id="KW-0472">Membrane</keyword>
<evidence type="ECO:0000313" key="3">
    <source>
        <dbReference type="Proteomes" id="UP000278807"/>
    </source>
</evidence>
<sequence>MGNLIVNTTVSGVRQLEIDAKTFHNIGCPLIITGLATVLLTLFTLLKDTQTLTSTRLVLSCAVIADGGHLICLLTYLCVVERADPTQAYLHSMLFYFKRFFETFRNWIVVVMAFEHFLFFYNPREFKAFWAVDFARKLAMLVALSSLIFHSLHAGYAIAFDRFYYRLNMKHTLSTQYYITEWVYIIGMPFGLATMIYSTTMKWFEGESMLHIQDTNPTMVKVEMAYRNIFFVFAFTTVPSISILFVYILNEFYPDRLEELETIETLVATCLTHLTILNSGSKFFILILPISYYRRLLITMFQ</sequence>
<evidence type="ECO:0000256" key="1">
    <source>
        <dbReference type="SAM" id="Phobius"/>
    </source>
</evidence>
<dbReference type="Proteomes" id="UP000278807">
    <property type="component" value="Unassembled WGS sequence"/>
</dbReference>
<feature type="transmembrane region" description="Helical" evidence="1">
    <location>
        <begin position="182"/>
        <end position="204"/>
    </location>
</feature>
<dbReference type="STRING" id="102285.A0A0R3TM47"/>
<evidence type="ECO:0000313" key="4">
    <source>
        <dbReference type="WBParaSite" id="HNAJ_0000836801-mRNA-1"/>
    </source>
</evidence>
<accession>A0A0R3TM47</accession>
<dbReference type="Gene3D" id="1.20.1070.10">
    <property type="entry name" value="Rhodopsin 7-helix transmembrane proteins"/>
    <property type="match status" value="1"/>
</dbReference>
<evidence type="ECO:0000313" key="2">
    <source>
        <dbReference type="EMBL" id="VDO04290.1"/>
    </source>
</evidence>
<feature type="transmembrane region" description="Helical" evidence="1">
    <location>
        <begin position="57"/>
        <end position="77"/>
    </location>
</feature>
<proteinExistence type="predicted"/>
<feature type="transmembrane region" description="Helical" evidence="1">
    <location>
        <begin position="266"/>
        <end position="293"/>
    </location>
</feature>
<dbReference type="EMBL" id="UZAE01012271">
    <property type="protein sequence ID" value="VDO04290.1"/>
    <property type="molecule type" value="Genomic_DNA"/>
</dbReference>
<name>A0A0R3TM47_RODNA</name>
<feature type="transmembrane region" description="Helical" evidence="1">
    <location>
        <begin position="104"/>
        <end position="121"/>
    </location>
</feature>
<dbReference type="WBParaSite" id="HNAJ_0000836801-mRNA-1">
    <property type="protein sequence ID" value="HNAJ_0000836801-mRNA-1"/>
    <property type="gene ID" value="HNAJ_0000836801"/>
</dbReference>
<organism evidence="4">
    <name type="scientific">Rodentolepis nana</name>
    <name type="common">Dwarf tapeworm</name>
    <name type="synonym">Hymenolepis nana</name>
    <dbReference type="NCBI Taxonomy" id="102285"/>
    <lineage>
        <taxon>Eukaryota</taxon>
        <taxon>Metazoa</taxon>
        <taxon>Spiralia</taxon>
        <taxon>Lophotrochozoa</taxon>
        <taxon>Platyhelminthes</taxon>
        <taxon>Cestoda</taxon>
        <taxon>Eucestoda</taxon>
        <taxon>Cyclophyllidea</taxon>
        <taxon>Hymenolepididae</taxon>
        <taxon>Rodentolepis</taxon>
    </lineage>
</organism>
<reference evidence="2 3" key="2">
    <citation type="submission" date="2018-11" db="EMBL/GenBank/DDBJ databases">
        <authorList>
            <consortium name="Pathogen Informatics"/>
        </authorList>
    </citation>
    <scope>NUCLEOTIDE SEQUENCE [LARGE SCALE GENOMIC DNA]</scope>
</reference>
<dbReference type="AlphaFoldDB" id="A0A0R3TM47"/>
<protein>
    <submittedName>
        <fullName evidence="4">G_PROTEIN_RECEP_F1_2 domain-containing protein</fullName>
    </submittedName>
</protein>
<keyword evidence="1" id="KW-0812">Transmembrane</keyword>
<keyword evidence="1" id="KW-1133">Transmembrane helix</keyword>
<feature type="transmembrane region" description="Helical" evidence="1">
    <location>
        <begin position="225"/>
        <end position="246"/>
    </location>
</feature>
<feature type="transmembrane region" description="Helical" evidence="1">
    <location>
        <begin position="23"/>
        <end position="45"/>
    </location>
</feature>
<feature type="transmembrane region" description="Helical" evidence="1">
    <location>
        <begin position="141"/>
        <end position="160"/>
    </location>
</feature>
<keyword evidence="3" id="KW-1185">Reference proteome</keyword>
<gene>
    <name evidence="2" type="ORF">HNAJ_LOCUS8364</name>
</gene>
<reference evidence="4" key="1">
    <citation type="submission" date="2017-02" db="UniProtKB">
        <authorList>
            <consortium name="WormBaseParasite"/>
        </authorList>
    </citation>
    <scope>IDENTIFICATION</scope>
</reference>